<dbReference type="SUPFAM" id="SSF82771">
    <property type="entry name" value="GIY-YIG endonuclease"/>
    <property type="match status" value="1"/>
</dbReference>
<dbReference type="CDD" id="cd10449">
    <property type="entry name" value="GIY-YIG_SLX1_like"/>
    <property type="match status" value="1"/>
</dbReference>
<organism evidence="4">
    <name type="scientific">Flagellimonas sp. MMG031</name>
    <dbReference type="NCBI Taxonomy" id="3158549"/>
    <lineage>
        <taxon>Bacteria</taxon>
        <taxon>Pseudomonadati</taxon>
        <taxon>Bacteroidota</taxon>
        <taxon>Flavobacteriia</taxon>
        <taxon>Flavobacteriales</taxon>
        <taxon>Flavobacteriaceae</taxon>
        <taxon>Flagellimonas</taxon>
    </lineage>
</organism>
<proteinExistence type="inferred from homology"/>
<gene>
    <name evidence="3" type="ORF">ABNE31_02245</name>
    <name evidence="4" type="ORF">ABNE31_02250</name>
</gene>
<sequence>MEYFVYIIYSKSLDRYYVGHSQDLEDRMNRHNSGRSTYTKTAKDWEVKYIERYFSRSEAMAREKDIKRKKSRKYIEFLVGKDVG</sequence>
<dbReference type="AlphaFoldDB" id="A0AAU7MZF7"/>
<comment type="similarity">
    <text evidence="1">Belongs to the UPF0213 family.</text>
</comment>
<dbReference type="InterPro" id="IPR035901">
    <property type="entry name" value="GIY-YIG_endonuc_sf"/>
</dbReference>
<protein>
    <submittedName>
        <fullName evidence="4">GIY-YIG nuclease family protein</fullName>
    </submittedName>
</protein>
<dbReference type="PANTHER" id="PTHR34477">
    <property type="entry name" value="UPF0213 PROTEIN YHBQ"/>
    <property type="match status" value="1"/>
</dbReference>
<name>A0AAU7MZF7_9FLAO</name>
<dbReference type="RefSeq" id="WP_349352210.1">
    <property type="nucleotide sequence ID" value="NZ_CP157804.1"/>
</dbReference>
<feature type="domain" description="GIY-YIG" evidence="2">
    <location>
        <begin position="1"/>
        <end position="76"/>
    </location>
</feature>
<dbReference type="EMBL" id="CP157804">
    <property type="protein sequence ID" value="XBQ23749.1"/>
    <property type="molecule type" value="Genomic_DNA"/>
</dbReference>
<dbReference type="Gene3D" id="3.40.1440.10">
    <property type="entry name" value="GIY-YIG endonuclease"/>
    <property type="match status" value="1"/>
</dbReference>
<evidence type="ECO:0000313" key="4">
    <source>
        <dbReference type="EMBL" id="XBQ23749.1"/>
    </source>
</evidence>
<dbReference type="PROSITE" id="PS50164">
    <property type="entry name" value="GIY_YIG"/>
    <property type="match status" value="1"/>
</dbReference>
<dbReference type="Pfam" id="PF01541">
    <property type="entry name" value="GIY-YIG"/>
    <property type="match status" value="1"/>
</dbReference>
<evidence type="ECO:0000313" key="3">
    <source>
        <dbReference type="EMBL" id="XBQ23748.1"/>
    </source>
</evidence>
<reference evidence="4" key="1">
    <citation type="submission" date="2024-05" db="EMBL/GenBank/DDBJ databases">
        <title>Draft Genome Sequences of Flagellimonas sp. MMG031 and Marinobacter sp. MMG032 Isolated from the dinoflagellate Symbiodinium pilosum.</title>
        <authorList>
            <person name="Shikuma N.J."/>
            <person name="Farrell M.V."/>
        </authorList>
    </citation>
    <scope>NUCLEOTIDE SEQUENCE</scope>
    <source>
        <strain evidence="4">MMG031</strain>
    </source>
</reference>
<dbReference type="EMBL" id="CP157804">
    <property type="protein sequence ID" value="XBQ23748.1"/>
    <property type="molecule type" value="Genomic_DNA"/>
</dbReference>
<accession>A0AAU7MZF7</accession>
<evidence type="ECO:0000259" key="2">
    <source>
        <dbReference type="PROSITE" id="PS50164"/>
    </source>
</evidence>
<evidence type="ECO:0000256" key="1">
    <source>
        <dbReference type="ARBA" id="ARBA00007435"/>
    </source>
</evidence>
<dbReference type="KEGG" id="fld:ABNE31_02245"/>
<dbReference type="InterPro" id="IPR050190">
    <property type="entry name" value="UPF0213_domain"/>
</dbReference>
<dbReference type="KEGG" id="fld:ABNE31_02250"/>
<dbReference type="InterPro" id="IPR000305">
    <property type="entry name" value="GIY-YIG_endonuc"/>
</dbReference>
<dbReference type="PANTHER" id="PTHR34477:SF1">
    <property type="entry name" value="UPF0213 PROTEIN YHBQ"/>
    <property type="match status" value="1"/>
</dbReference>